<protein>
    <recommendedName>
        <fullName evidence="4">LTD domain-containing protein</fullName>
    </recommendedName>
</protein>
<accession>A0A2M7BU63</accession>
<organism evidence="2 3">
    <name type="scientific">Candidatus Portnoybacteria bacterium CG03_land_8_20_14_0_80_41_10</name>
    <dbReference type="NCBI Taxonomy" id="1974808"/>
    <lineage>
        <taxon>Bacteria</taxon>
        <taxon>Candidatus Portnoyibacteriota</taxon>
    </lineage>
</organism>
<comment type="caution">
    <text evidence="2">The sequence shown here is derived from an EMBL/GenBank/DDBJ whole genome shotgun (WGS) entry which is preliminary data.</text>
</comment>
<dbReference type="AlphaFoldDB" id="A0A2M7BU63"/>
<sequence>MWKTKTALILIVSFFLLGLAGASQAYLPKADLIKGTGPEVYLLENGTRRWIPDPETFEYFRYKWANIKAVSDNLLADYPQGDDLGKYDDYPEGTLLKGSGPEVYLIESGQRRWFPNPRIFEGNNFGWKYIYQIDDDKLNKIEQGDNITLSEANRYPETIILQGPIEGEVVESGEVTFKYSGTNPLGQTGDLSFETYLVGDETDWRRQYNDTKTYDLSEESKAYTFYVRAKNKQGYSDPTPAKISFQIGISPYYQKVEIRDVRAEEGNFKNDYLILKNNDSQSINITGWTIKTKRETITIPQAVEKLRHPLLDNYDSDIKLAYRDEVIISTGLSPQGVNFRTNKCAGYLDQLSQFHPSLDESCPRLAESTYSGFKKACRDFIKGLSRCEIPDYSAHYQVASDSQCTNLINEKLNYKQCYLDHYQEVDFFEDEWRVFLNKSVDILDNDGDTIVLRDKSGLVVDEYEY</sequence>
<evidence type="ECO:0000313" key="2">
    <source>
        <dbReference type="EMBL" id="PIV10111.1"/>
    </source>
</evidence>
<evidence type="ECO:0000256" key="1">
    <source>
        <dbReference type="SAM" id="SignalP"/>
    </source>
</evidence>
<dbReference type="Proteomes" id="UP000229894">
    <property type="component" value="Unassembled WGS sequence"/>
</dbReference>
<evidence type="ECO:0000313" key="3">
    <source>
        <dbReference type="Proteomes" id="UP000229894"/>
    </source>
</evidence>
<gene>
    <name evidence="2" type="ORF">COS49_02290</name>
</gene>
<reference evidence="3" key="1">
    <citation type="submission" date="2017-09" db="EMBL/GenBank/DDBJ databases">
        <title>Depth-based differentiation of microbial function through sediment-hosted aquifers and enrichment of novel symbionts in the deep terrestrial subsurface.</title>
        <authorList>
            <person name="Probst A.J."/>
            <person name="Ladd B."/>
            <person name="Jarett J.K."/>
            <person name="Geller-Mcgrath D.E."/>
            <person name="Sieber C.M.K."/>
            <person name="Emerson J.B."/>
            <person name="Anantharaman K."/>
            <person name="Thomas B.C."/>
            <person name="Malmstrom R."/>
            <person name="Stieglmeier M."/>
            <person name="Klingl A."/>
            <person name="Woyke T."/>
            <person name="Ryan C.M."/>
            <person name="Banfield J.F."/>
        </authorList>
    </citation>
    <scope>NUCLEOTIDE SEQUENCE [LARGE SCALE GENOMIC DNA]</scope>
</reference>
<keyword evidence="1" id="KW-0732">Signal</keyword>
<dbReference type="Gene3D" id="2.60.40.10">
    <property type="entry name" value="Immunoglobulins"/>
    <property type="match status" value="1"/>
</dbReference>
<name>A0A2M7BU63_9BACT</name>
<feature type="chain" id="PRO_5014954363" description="LTD domain-containing protein" evidence="1">
    <location>
        <begin position="26"/>
        <end position="465"/>
    </location>
</feature>
<feature type="signal peptide" evidence="1">
    <location>
        <begin position="1"/>
        <end position="25"/>
    </location>
</feature>
<dbReference type="SUPFAM" id="SSF74853">
    <property type="entry name" value="Lamin A/C globular tail domain"/>
    <property type="match status" value="1"/>
</dbReference>
<dbReference type="InterPro" id="IPR013783">
    <property type="entry name" value="Ig-like_fold"/>
</dbReference>
<dbReference type="InterPro" id="IPR036415">
    <property type="entry name" value="Lamin_tail_dom_sf"/>
</dbReference>
<dbReference type="EMBL" id="PEUX01000048">
    <property type="protein sequence ID" value="PIV10111.1"/>
    <property type="molecule type" value="Genomic_DNA"/>
</dbReference>
<proteinExistence type="predicted"/>
<evidence type="ECO:0008006" key="4">
    <source>
        <dbReference type="Google" id="ProtNLM"/>
    </source>
</evidence>